<gene>
    <name evidence="2" type="ORF">EV421DRAFT_1918151</name>
</gene>
<proteinExistence type="predicted"/>
<feature type="chain" id="PRO_5041293940" evidence="1">
    <location>
        <begin position="18"/>
        <end position="61"/>
    </location>
</feature>
<reference evidence="2" key="1">
    <citation type="submission" date="2023-06" db="EMBL/GenBank/DDBJ databases">
        <authorList>
            <consortium name="Lawrence Berkeley National Laboratory"/>
            <person name="Ahrendt S."/>
            <person name="Sahu N."/>
            <person name="Indic B."/>
            <person name="Wong-Bajracharya J."/>
            <person name="Merenyi Z."/>
            <person name="Ke H.-M."/>
            <person name="Monk M."/>
            <person name="Kocsube S."/>
            <person name="Drula E."/>
            <person name="Lipzen A."/>
            <person name="Balint B."/>
            <person name="Henrissat B."/>
            <person name="Andreopoulos B."/>
            <person name="Martin F.M."/>
            <person name="Harder C.B."/>
            <person name="Rigling D."/>
            <person name="Ford K.L."/>
            <person name="Foster G.D."/>
            <person name="Pangilinan J."/>
            <person name="Papanicolaou A."/>
            <person name="Barry K."/>
            <person name="LaButti K."/>
            <person name="Viragh M."/>
            <person name="Koriabine M."/>
            <person name="Yan M."/>
            <person name="Riley R."/>
            <person name="Champramary S."/>
            <person name="Plett K.L."/>
            <person name="Tsai I.J."/>
            <person name="Slot J."/>
            <person name="Sipos G."/>
            <person name="Plett J."/>
            <person name="Nagy L.G."/>
            <person name="Grigoriev I.V."/>
        </authorList>
    </citation>
    <scope>NUCLEOTIDE SEQUENCE</scope>
    <source>
        <strain evidence="2">FPL87.14</strain>
    </source>
</reference>
<accession>A0AA39LYX3</accession>
<name>A0AA39LYX3_9AGAR</name>
<protein>
    <submittedName>
        <fullName evidence="2">Uncharacterized protein</fullName>
    </submittedName>
</protein>
<organism evidence="2 3">
    <name type="scientific">Armillaria borealis</name>
    <dbReference type="NCBI Taxonomy" id="47425"/>
    <lineage>
        <taxon>Eukaryota</taxon>
        <taxon>Fungi</taxon>
        <taxon>Dikarya</taxon>
        <taxon>Basidiomycota</taxon>
        <taxon>Agaricomycotina</taxon>
        <taxon>Agaricomycetes</taxon>
        <taxon>Agaricomycetidae</taxon>
        <taxon>Agaricales</taxon>
        <taxon>Marasmiineae</taxon>
        <taxon>Physalacriaceae</taxon>
        <taxon>Armillaria</taxon>
    </lineage>
</organism>
<dbReference type="EMBL" id="JAUEPT010000822">
    <property type="protein sequence ID" value="KAK0414409.1"/>
    <property type="molecule type" value="Genomic_DNA"/>
</dbReference>
<comment type="caution">
    <text evidence="2">The sequence shown here is derived from an EMBL/GenBank/DDBJ whole genome shotgun (WGS) entry which is preliminary data.</text>
</comment>
<evidence type="ECO:0000313" key="3">
    <source>
        <dbReference type="Proteomes" id="UP001175226"/>
    </source>
</evidence>
<feature type="signal peptide" evidence="1">
    <location>
        <begin position="1"/>
        <end position="17"/>
    </location>
</feature>
<keyword evidence="3" id="KW-1185">Reference proteome</keyword>
<sequence length="61" mass="7146">MLVLILLFYLKFVVSNGFQFDEFPGVVLSVAIPITVSWHFDIGDPDEVFFQRRDIGQQFFF</sequence>
<dbReference type="AlphaFoldDB" id="A0AA39LYX3"/>
<dbReference type="Proteomes" id="UP001175226">
    <property type="component" value="Unassembled WGS sequence"/>
</dbReference>
<evidence type="ECO:0000313" key="2">
    <source>
        <dbReference type="EMBL" id="KAK0414409.1"/>
    </source>
</evidence>
<keyword evidence="1" id="KW-0732">Signal</keyword>
<evidence type="ECO:0000256" key="1">
    <source>
        <dbReference type="SAM" id="SignalP"/>
    </source>
</evidence>